<evidence type="ECO:0008006" key="3">
    <source>
        <dbReference type="Google" id="ProtNLM"/>
    </source>
</evidence>
<evidence type="ECO:0000313" key="2">
    <source>
        <dbReference type="Proteomes" id="UP000313359"/>
    </source>
</evidence>
<reference evidence="1" key="1">
    <citation type="journal article" date="2018" name="Genome Biol. Evol.">
        <title>Genomics and development of Lentinus tigrinus, a white-rot wood-decaying mushroom with dimorphic fruiting bodies.</title>
        <authorList>
            <person name="Wu B."/>
            <person name="Xu Z."/>
            <person name="Knudson A."/>
            <person name="Carlson A."/>
            <person name="Chen N."/>
            <person name="Kovaka S."/>
            <person name="LaButti K."/>
            <person name="Lipzen A."/>
            <person name="Pennachio C."/>
            <person name="Riley R."/>
            <person name="Schakwitz W."/>
            <person name="Umezawa K."/>
            <person name="Ohm R.A."/>
            <person name="Grigoriev I.V."/>
            <person name="Nagy L.G."/>
            <person name="Gibbons J."/>
            <person name="Hibbett D."/>
        </authorList>
    </citation>
    <scope>NUCLEOTIDE SEQUENCE [LARGE SCALE GENOMIC DNA]</scope>
    <source>
        <strain evidence="1">ALCF2SS1-6</strain>
    </source>
</reference>
<dbReference type="EMBL" id="ML122301">
    <property type="protein sequence ID" value="RPD54781.1"/>
    <property type="molecule type" value="Genomic_DNA"/>
</dbReference>
<dbReference type="OrthoDB" id="4230923at2759"/>
<dbReference type="Proteomes" id="UP000313359">
    <property type="component" value="Unassembled WGS sequence"/>
</dbReference>
<organism evidence="1 2">
    <name type="scientific">Lentinus tigrinus ALCF2SS1-6</name>
    <dbReference type="NCBI Taxonomy" id="1328759"/>
    <lineage>
        <taxon>Eukaryota</taxon>
        <taxon>Fungi</taxon>
        <taxon>Dikarya</taxon>
        <taxon>Basidiomycota</taxon>
        <taxon>Agaricomycotina</taxon>
        <taxon>Agaricomycetes</taxon>
        <taxon>Polyporales</taxon>
        <taxon>Polyporaceae</taxon>
        <taxon>Lentinus</taxon>
    </lineage>
</organism>
<dbReference type="AlphaFoldDB" id="A0A5C2RU77"/>
<sequence length="195" mass="21794">MQDFQKGLGVGAQVKPRHYKVVAQYVPVSFDPENAYDISTVENDNDIQHGNLVAARWIKPPEKRAPGQSVAFLLISFLTAQDANKAITKGLYIASKHVPVHRDQEEPQRCAKCHKYDPPHLARDCKAIHETCAACASIHHKTAECAISNHDEFKCINCKARGHAAWEKSCPTYKQALHKLRARRPRDQLPSLPAG</sequence>
<name>A0A5C2RU77_9APHY</name>
<protein>
    <recommendedName>
        <fullName evidence="3">Zinc knuckle domain-containing protein</fullName>
    </recommendedName>
</protein>
<dbReference type="STRING" id="1328759.A0A5C2RU77"/>
<accession>A0A5C2RU77</accession>
<gene>
    <name evidence="1" type="ORF">L227DRAFT_511024</name>
</gene>
<proteinExistence type="predicted"/>
<keyword evidence="2" id="KW-1185">Reference proteome</keyword>
<evidence type="ECO:0000313" key="1">
    <source>
        <dbReference type="EMBL" id="RPD54781.1"/>
    </source>
</evidence>